<proteinExistence type="predicted"/>
<organism evidence="1 2">
    <name type="scientific">Puccinia graminis f. sp. tritici (strain CRL 75-36-700-3 / race SCCL)</name>
    <name type="common">Black stem rust fungus</name>
    <dbReference type="NCBI Taxonomy" id="418459"/>
    <lineage>
        <taxon>Eukaryota</taxon>
        <taxon>Fungi</taxon>
        <taxon>Dikarya</taxon>
        <taxon>Basidiomycota</taxon>
        <taxon>Pucciniomycotina</taxon>
        <taxon>Pucciniomycetes</taxon>
        <taxon>Pucciniales</taxon>
        <taxon>Pucciniaceae</taxon>
        <taxon>Puccinia</taxon>
    </lineage>
</organism>
<dbReference type="Proteomes" id="UP000008783">
    <property type="component" value="Unassembled WGS sequence"/>
</dbReference>
<dbReference type="KEGG" id="pgr:PGTG_00512"/>
<accession>E3JPU3</accession>
<dbReference type="InParanoid" id="E3JPU3"/>
<dbReference type="VEuPathDB" id="FungiDB:PGTG_00512"/>
<name>E3JPU3_PUCGT</name>
<dbReference type="AlphaFoldDB" id="E3JPU3"/>
<gene>
    <name evidence="1" type="ORF">PGTG_00512</name>
</gene>
<keyword evidence="2" id="KW-1185">Reference proteome</keyword>
<evidence type="ECO:0000313" key="1">
    <source>
        <dbReference type="EMBL" id="EFP74556.1"/>
    </source>
</evidence>
<reference key="1">
    <citation type="submission" date="2007-01" db="EMBL/GenBank/DDBJ databases">
        <title>The Genome Sequence of Puccinia graminis f. sp. tritici Strain CRL 75-36-700-3.</title>
        <authorList>
            <consortium name="The Broad Institute Genome Sequencing Platform"/>
            <person name="Birren B."/>
            <person name="Lander E."/>
            <person name="Galagan J."/>
            <person name="Nusbaum C."/>
            <person name="Devon K."/>
            <person name="Cuomo C."/>
            <person name="Jaffe D."/>
            <person name="Butler J."/>
            <person name="Alvarez P."/>
            <person name="Gnerre S."/>
            <person name="Grabherr M."/>
            <person name="Mauceli E."/>
            <person name="Brockman W."/>
            <person name="Young S."/>
            <person name="LaButti K."/>
            <person name="Sykes S."/>
            <person name="DeCaprio D."/>
            <person name="Crawford M."/>
            <person name="Koehrsen M."/>
            <person name="Engels R."/>
            <person name="Montgomery P."/>
            <person name="Pearson M."/>
            <person name="Howarth C."/>
            <person name="Larson L."/>
            <person name="White J."/>
            <person name="Zeng Q."/>
            <person name="Kodira C."/>
            <person name="Yandava C."/>
            <person name="Alvarado L."/>
            <person name="O'Leary S."/>
            <person name="Szabo L."/>
            <person name="Dean R."/>
            <person name="Schein J."/>
        </authorList>
    </citation>
    <scope>NUCLEOTIDE SEQUENCE</scope>
    <source>
        <strain>CRL 75-36-700-3</strain>
    </source>
</reference>
<dbReference type="EMBL" id="DS178262">
    <property type="protein sequence ID" value="EFP74556.1"/>
    <property type="molecule type" value="Genomic_DNA"/>
</dbReference>
<dbReference type="HOGENOM" id="CLU_3279708_0_0_1"/>
<dbReference type="RefSeq" id="XP_003307562.1">
    <property type="nucleotide sequence ID" value="XM_003307514.1"/>
</dbReference>
<evidence type="ECO:0000313" key="2">
    <source>
        <dbReference type="Proteomes" id="UP000008783"/>
    </source>
</evidence>
<dbReference type="GeneID" id="10528116"/>
<sequence length="41" mass="4499">MEALLAPHPDPHRGLSSQIRTRTVIGTGCEVLKLRGQGFQK</sequence>
<reference evidence="2" key="2">
    <citation type="journal article" date="2011" name="Proc. Natl. Acad. Sci. U.S.A.">
        <title>Obligate biotrophy features unraveled by the genomic analysis of rust fungi.</title>
        <authorList>
            <person name="Duplessis S."/>
            <person name="Cuomo C.A."/>
            <person name="Lin Y.-C."/>
            <person name="Aerts A."/>
            <person name="Tisserant E."/>
            <person name="Veneault-Fourrey C."/>
            <person name="Joly D.L."/>
            <person name="Hacquard S."/>
            <person name="Amselem J."/>
            <person name="Cantarel B.L."/>
            <person name="Chiu R."/>
            <person name="Coutinho P.M."/>
            <person name="Feau N."/>
            <person name="Field M."/>
            <person name="Frey P."/>
            <person name="Gelhaye E."/>
            <person name="Goldberg J."/>
            <person name="Grabherr M.G."/>
            <person name="Kodira C.D."/>
            <person name="Kohler A."/>
            <person name="Kuees U."/>
            <person name="Lindquist E.A."/>
            <person name="Lucas S.M."/>
            <person name="Mago R."/>
            <person name="Mauceli E."/>
            <person name="Morin E."/>
            <person name="Murat C."/>
            <person name="Pangilinan J.L."/>
            <person name="Park R."/>
            <person name="Pearson M."/>
            <person name="Quesneville H."/>
            <person name="Rouhier N."/>
            <person name="Sakthikumar S."/>
            <person name="Salamov A.A."/>
            <person name="Schmutz J."/>
            <person name="Selles B."/>
            <person name="Shapiro H."/>
            <person name="Tanguay P."/>
            <person name="Tuskan G.A."/>
            <person name="Henrissat B."/>
            <person name="Van de Peer Y."/>
            <person name="Rouze P."/>
            <person name="Ellis J.G."/>
            <person name="Dodds P.N."/>
            <person name="Schein J.E."/>
            <person name="Zhong S."/>
            <person name="Hamelin R.C."/>
            <person name="Grigoriev I.V."/>
            <person name="Szabo L.J."/>
            <person name="Martin F."/>
        </authorList>
    </citation>
    <scope>NUCLEOTIDE SEQUENCE [LARGE SCALE GENOMIC DNA]</scope>
    <source>
        <strain evidence="2">CRL 75-36-700-3 / race SCCL</strain>
    </source>
</reference>
<protein>
    <submittedName>
        <fullName evidence="1">Uncharacterized protein</fullName>
    </submittedName>
</protein>